<organism evidence="2 3">
    <name type="scientific">Cupriavidus taiwanensis</name>
    <dbReference type="NCBI Taxonomy" id="164546"/>
    <lineage>
        <taxon>Bacteria</taxon>
        <taxon>Pseudomonadati</taxon>
        <taxon>Pseudomonadota</taxon>
        <taxon>Betaproteobacteria</taxon>
        <taxon>Burkholderiales</taxon>
        <taxon>Burkholderiaceae</taxon>
        <taxon>Cupriavidus</taxon>
    </lineage>
</organism>
<proteinExistence type="predicted"/>
<evidence type="ECO:0000313" key="3">
    <source>
        <dbReference type="Proteomes" id="UP000256805"/>
    </source>
</evidence>
<reference evidence="2 3" key="1">
    <citation type="submission" date="2018-01" db="EMBL/GenBank/DDBJ databases">
        <authorList>
            <person name="Gaut B.S."/>
            <person name="Morton B.R."/>
            <person name="Clegg M.T."/>
            <person name="Duvall M.R."/>
        </authorList>
    </citation>
    <scope>NUCLEOTIDE SEQUENCE [LARGE SCALE GENOMIC DNA]</scope>
    <source>
        <strain evidence="2">Cupriavidus taiwanensis cmp 52</strain>
    </source>
</reference>
<name>A0A375J4T5_9BURK</name>
<feature type="region of interest" description="Disordered" evidence="1">
    <location>
        <begin position="1"/>
        <end position="52"/>
    </location>
</feature>
<protein>
    <submittedName>
        <fullName evidence="2">Uncharacterized protein</fullName>
    </submittedName>
</protein>
<evidence type="ECO:0000313" key="2">
    <source>
        <dbReference type="EMBL" id="SPS00164.1"/>
    </source>
</evidence>
<dbReference type="Proteomes" id="UP000256805">
    <property type="component" value="Unassembled WGS sequence"/>
</dbReference>
<dbReference type="AlphaFoldDB" id="A0A375J4T5"/>
<evidence type="ECO:0000256" key="1">
    <source>
        <dbReference type="SAM" id="MobiDB-lite"/>
    </source>
</evidence>
<dbReference type="EMBL" id="OVTA01000039">
    <property type="protein sequence ID" value="SPS00164.1"/>
    <property type="molecule type" value="Genomic_DNA"/>
</dbReference>
<sequence length="52" mass="5672">MSRRVRTLLSIGKKDTAEKMKSFHASGKPHEMLPRNDAVPGALPERTAAPDA</sequence>
<gene>
    <name evidence="2" type="ORF">CBM2634_B160050</name>
</gene>
<accession>A0A375J4T5</accession>
<feature type="compositionally biased region" description="Basic and acidic residues" evidence="1">
    <location>
        <begin position="12"/>
        <end position="21"/>
    </location>
</feature>